<protein>
    <submittedName>
        <fullName evidence="2">Uncharacterized protein</fullName>
    </submittedName>
</protein>
<comment type="caution">
    <text evidence="2">The sequence shown here is derived from an EMBL/GenBank/DDBJ whole genome shotgun (WGS) entry which is preliminary data.</text>
</comment>
<proteinExistence type="predicted"/>
<accession>A0ABN8PZZ4</accession>
<evidence type="ECO:0000313" key="3">
    <source>
        <dbReference type="Proteomes" id="UP001159427"/>
    </source>
</evidence>
<evidence type="ECO:0000313" key="2">
    <source>
        <dbReference type="EMBL" id="CAH3154415.1"/>
    </source>
</evidence>
<sequence>MNWTELSDPEALRKERTFKEDCRKGLMEGSSEFMLLLPSEYANNVACETDYMNRQAMELWSRRSGKTSSSKKSSCTSKHSSASQISLMKIKTMTELAKRKVEMQYARIEAQKQMEMQRKKYEIEEIQRLKSYESA</sequence>
<reference evidence="2 3" key="1">
    <citation type="submission" date="2022-05" db="EMBL/GenBank/DDBJ databases">
        <authorList>
            <consortium name="Genoscope - CEA"/>
            <person name="William W."/>
        </authorList>
    </citation>
    <scope>NUCLEOTIDE SEQUENCE [LARGE SCALE GENOMIC DNA]</scope>
</reference>
<dbReference type="Proteomes" id="UP001159427">
    <property type="component" value="Unassembled WGS sequence"/>
</dbReference>
<keyword evidence="3" id="KW-1185">Reference proteome</keyword>
<name>A0ABN8PZZ4_9CNID</name>
<dbReference type="EMBL" id="CALNXI010001076">
    <property type="protein sequence ID" value="CAH3154415.1"/>
    <property type="molecule type" value="Genomic_DNA"/>
</dbReference>
<organism evidence="2 3">
    <name type="scientific">Porites evermanni</name>
    <dbReference type="NCBI Taxonomy" id="104178"/>
    <lineage>
        <taxon>Eukaryota</taxon>
        <taxon>Metazoa</taxon>
        <taxon>Cnidaria</taxon>
        <taxon>Anthozoa</taxon>
        <taxon>Hexacorallia</taxon>
        <taxon>Scleractinia</taxon>
        <taxon>Fungiina</taxon>
        <taxon>Poritidae</taxon>
        <taxon>Porites</taxon>
    </lineage>
</organism>
<gene>
    <name evidence="2" type="ORF">PEVE_00001401</name>
</gene>
<feature type="compositionally biased region" description="Low complexity" evidence="1">
    <location>
        <begin position="66"/>
        <end position="81"/>
    </location>
</feature>
<evidence type="ECO:0000256" key="1">
    <source>
        <dbReference type="SAM" id="MobiDB-lite"/>
    </source>
</evidence>
<feature type="region of interest" description="Disordered" evidence="1">
    <location>
        <begin position="60"/>
        <end position="81"/>
    </location>
</feature>